<dbReference type="InterPro" id="IPR040347">
    <property type="entry name" value="YBP1/2"/>
</dbReference>
<dbReference type="PANTHER" id="PTHR28020:SF1">
    <property type="entry name" value="YAP1-BINDING PROTEIN 1-RELATED"/>
    <property type="match status" value="1"/>
</dbReference>
<keyword evidence="2" id="KW-1185">Reference proteome</keyword>
<dbReference type="GO" id="GO:0005737">
    <property type="term" value="C:cytoplasm"/>
    <property type="evidence" value="ECO:0007669"/>
    <property type="project" value="TreeGrafter"/>
</dbReference>
<protein>
    <submittedName>
        <fullName evidence="1">YAP1 binding protein 2 (Ybp2)</fullName>
    </submittedName>
</protein>
<dbReference type="GO" id="GO:0034599">
    <property type="term" value="P:cellular response to oxidative stress"/>
    <property type="evidence" value="ECO:0007669"/>
    <property type="project" value="InterPro"/>
</dbReference>
<dbReference type="AlphaFoldDB" id="A0A6C1DSB0"/>
<gene>
    <name evidence="1" type="primary">YBP2_1</name>
    <name evidence="1" type="ORF">GRS66_001757</name>
</gene>
<dbReference type="Pfam" id="PF08568">
    <property type="entry name" value="Kinetochor_Ybp2"/>
    <property type="match status" value="1"/>
</dbReference>
<dbReference type="Proteomes" id="UP000501346">
    <property type="component" value="Chromosome ScVII"/>
</dbReference>
<organism evidence="1 2">
    <name type="scientific">Saccharomyces pastorianus</name>
    <name type="common">Lager yeast</name>
    <name type="synonym">Saccharomyces cerevisiae x Saccharomyces eubayanus</name>
    <dbReference type="NCBI Taxonomy" id="27292"/>
    <lineage>
        <taxon>Eukaryota</taxon>
        <taxon>Fungi</taxon>
        <taxon>Dikarya</taxon>
        <taxon>Ascomycota</taxon>
        <taxon>Saccharomycotina</taxon>
        <taxon>Saccharomycetes</taxon>
        <taxon>Saccharomycetales</taxon>
        <taxon>Saccharomycetaceae</taxon>
        <taxon>Saccharomyces</taxon>
    </lineage>
</organism>
<evidence type="ECO:0000313" key="2">
    <source>
        <dbReference type="Proteomes" id="UP000501346"/>
    </source>
</evidence>
<evidence type="ECO:0000313" key="1">
    <source>
        <dbReference type="EMBL" id="QID79490.1"/>
    </source>
</evidence>
<reference evidence="1 2" key="1">
    <citation type="journal article" date="2019" name="BMC Genomics">
        <title>Chromosome level assembly and comparative genome analysis confirm lager-brewing yeasts originated from a single hybridization.</title>
        <authorList>
            <person name="Salazar A.N."/>
            <person name="Gorter de Vries A.R."/>
            <person name="van den Broek M."/>
            <person name="Brouwers N."/>
            <person name="de la Torre Cortes P."/>
            <person name="Kuijpers N.G.A."/>
            <person name="Daran J.G."/>
            <person name="Abeel T."/>
        </authorList>
    </citation>
    <scope>NUCLEOTIDE SEQUENCE [LARGE SCALE GENOMIC DNA]</scope>
    <source>
        <strain evidence="1 2">CBS 1483</strain>
    </source>
</reference>
<accession>A0A6C1DSB0</accession>
<dbReference type="PANTHER" id="PTHR28020">
    <property type="entry name" value="YAP1-BINDING PROTEIN 1-RELATED"/>
    <property type="match status" value="1"/>
</dbReference>
<sequence>MGESIETICKSLVRAFQEEKDDFVSLVTIIDMYNEQVNSGKSIKEKERYLDALLKILKDNPVTLKEIGWDLPKGLLQFFSRKNINVNIHLVFSPLVSSVMECFNELAINGNPKECLLTACELVSTLHIVLTETGDSDEENEDLKDSNRNDASNITDELSVITPEIGQYMAKNTVEFIPNLKIYVLFEFMSLLLKRVDTLYPSKFLAMVTSAIIKYVTTNVQTMDDPHFILRIVYNFCTNYSPAQPSASLTDGISTNDLEKIHDDESALQKKLLANLSVFVISNCLKNHPGNIDKIYFKTLMHKKTDENEIDASVLQTCHQYYEYVTSLDVHMKELLEKCLVESRSIYNSLLMNPAASTPEFKEEINQLVYEVSYAYQIKKLADEKNLELDQYGVVILSAIHYSKNGTHLLPQIDIQSAIYLYLRCTTASLFSEIYENKFLESSVRYWLWVSTTETSTEKIKCALQELPGHITTAFLQMLLMKTCNESNNDTKLTEITLLRRLLYLMPESTSFTFIFETLLHCPYITAKIAVLDILRDMMIRSPEAANRDETVGLIEQQNPGNTANSVPIMPTLPPRPYITINEDRMASIHSIALICFSAAKQKKRTQGDLLLVLTYMKFFVSLRNKWDLGLLTLINKEISESFQGEGEPELAFINISNNTLGEYIEEMNIRS</sequence>
<dbReference type="EMBL" id="CP048988">
    <property type="protein sequence ID" value="QID79490.1"/>
    <property type="molecule type" value="Genomic_DNA"/>
</dbReference>
<name>A0A6C1DSB0_SACPS</name>
<dbReference type="OrthoDB" id="5396786at2759"/>
<proteinExistence type="predicted"/>
<dbReference type="InterPro" id="IPR013877">
    <property type="entry name" value="YAP-bd/ALF4/Glomulin"/>
</dbReference>